<accession>A0AAU8SZH5</accession>
<proteinExistence type="predicted"/>
<evidence type="ECO:0000313" key="1">
    <source>
        <dbReference type="EMBL" id="AJZ56767.1"/>
    </source>
</evidence>
<reference evidence="1 2" key="1">
    <citation type="journal article" date="2015" name="Genome Announc.">
        <title>Complete genome sequences for 59 burkholderia isolates, both pathogenic and near neighbor.</title>
        <authorList>
            <person name="Johnson S.L."/>
            <person name="Bishop-Lilly K.A."/>
            <person name="Ladner J.T."/>
            <person name="Daligault H.E."/>
            <person name="Davenport K.W."/>
            <person name="Jaissle J."/>
            <person name="Frey K.G."/>
            <person name="Koroleva G.I."/>
            <person name="Bruce D.C."/>
            <person name="Coyne S.R."/>
            <person name="Broomall S.M."/>
            <person name="Li P.E."/>
            <person name="Teshima H."/>
            <person name="Gibbons H.S."/>
            <person name="Palacios G.F."/>
            <person name="Rosenzweig C.N."/>
            <person name="Redden C.L."/>
            <person name="Xu Y."/>
            <person name="Minogue T.D."/>
            <person name="Chain P.S."/>
        </authorList>
    </citation>
    <scope>NUCLEOTIDE SEQUENCE [LARGE SCALE GENOMIC DNA]</scope>
    <source>
        <strain evidence="1 2">ATCC BAA-463</strain>
    </source>
</reference>
<organism evidence="1 2">
    <name type="scientific">Paraburkholderia fungorum</name>
    <dbReference type="NCBI Taxonomy" id="134537"/>
    <lineage>
        <taxon>Bacteria</taxon>
        <taxon>Pseudomonadati</taxon>
        <taxon>Pseudomonadota</taxon>
        <taxon>Betaproteobacteria</taxon>
        <taxon>Burkholderiales</taxon>
        <taxon>Burkholderiaceae</taxon>
        <taxon>Paraburkholderia</taxon>
    </lineage>
</organism>
<sequence length="123" mass="13614">MLNFLSQPTVPNESGQTRGHLLTRVPCARHPPCRAESDRTFARLRWNTRPAVHNAPHDLATRRRPECFQHGSELVRGSGSASASASLPEVYANDSKAMYLTRLAFRGFVPFCSLDPPTLIPSS</sequence>
<gene>
    <name evidence="1" type="ORF">OI25_7661</name>
</gene>
<dbReference type="EMBL" id="CP010025">
    <property type="protein sequence ID" value="AJZ56767.1"/>
    <property type="molecule type" value="Genomic_DNA"/>
</dbReference>
<dbReference type="KEGG" id="bfn:OI25_7661"/>
<dbReference type="Proteomes" id="UP000032614">
    <property type="component" value="Chromosome 3"/>
</dbReference>
<evidence type="ECO:0000313" key="2">
    <source>
        <dbReference type="Proteomes" id="UP000032614"/>
    </source>
</evidence>
<name>A0AAU8SZH5_9BURK</name>
<protein>
    <submittedName>
        <fullName evidence="1">Uncharacterized protein</fullName>
    </submittedName>
</protein>
<dbReference type="AlphaFoldDB" id="A0AAU8SZH5"/>